<reference evidence="2" key="1">
    <citation type="submission" date="2017-09" db="EMBL/GenBank/DDBJ databases">
        <title>Depth-based differentiation of microbial function through sediment-hosted aquifers and enrichment of novel symbionts in the deep terrestrial subsurface.</title>
        <authorList>
            <person name="Probst A.J."/>
            <person name="Ladd B."/>
            <person name="Jarett J.K."/>
            <person name="Geller-Mcgrath D.E."/>
            <person name="Sieber C.M.K."/>
            <person name="Emerson J.B."/>
            <person name="Anantharaman K."/>
            <person name="Thomas B.C."/>
            <person name="Malmstrom R."/>
            <person name="Stieglmeier M."/>
            <person name="Klingl A."/>
            <person name="Woyke T."/>
            <person name="Ryan C.M."/>
            <person name="Banfield J.F."/>
        </authorList>
    </citation>
    <scope>NUCLEOTIDE SEQUENCE [LARGE SCALE GENOMIC DNA]</scope>
</reference>
<accession>A0A2M7XXC2</accession>
<dbReference type="Proteomes" id="UP000229647">
    <property type="component" value="Unassembled WGS sequence"/>
</dbReference>
<evidence type="ECO:0000313" key="2">
    <source>
        <dbReference type="Proteomes" id="UP000229647"/>
    </source>
</evidence>
<name>A0A2M7XXC2_9BACT</name>
<comment type="caution">
    <text evidence="1">The sequence shown here is derived from an EMBL/GenBank/DDBJ whole genome shotgun (WGS) entry which is preliminary data.</text>
</comment>
<proteinExistence type="predicted"/>
<dbReference type="EMBL" id="PFWL01000160">
    <property type="protein sequence ID" value="PJA55368.1"/>
    <property type="molecule type" value="Genomic_DNA"/>
</dbReference>
<organism evidence="1 2">
    <name type="scientific">Candidatus Roizmanbacteria bacterium CG_4_9_14_3_um_filter_33_18</name>
    <dbReference type="NCBI Taxonomy" id="1974841"/>
    <lineage>
        <taxon>Bacteria</taxon>
        <taxon>Candidatus Roizmaniibacteriota</taxon>
    </lineage>
</organism>
<sequence>MKIFQLKESNYFIFSNGGLTSSKCFLANVPINCASFAFITLFSMKLFNSYLNLSVKEYPKYSAISLILNILQFSFLV</sequence>
<evidence type="ECO:0000313" key="1">
    <source>
        <dbReference type="EMBL" id="PJA55368.1"/>
    </source>
</evidence>
<dbReference type="AlphaFoldDB" id="A0A2M7XXC2"/>
<gene>
    <name evidence="1" type="ORF">CO165_03920</name>
</gene>
<protein>
    <submittedName>
        <fullName evidence="1">Uncharacterized protein</fullName>
    </submittedName>
</protein>